<dbReference type="EMBL" id="GBRH01184825">
    <property type="protein sequence ID" value="JAE13071.1"/>
    <property type="molecule type" value="Transcribed_RNA"/>
</dbReference>
<accession>A0A0A9FRX8</accession>
<sequence length="21" mass="2172">MVTSLPLRRGLAAAAMPPFTA</sequence>
<dbReference type="AlphaFoldDB" id="A0A0A9FRX8"/>
<reference evidence="1" key="2">
    <citation type="journal article" date="2015" name="Data Brief">
        <title>Shoot transcriptome of the giant reed, Arundo donax.</title>
        <authorList>
            <person name="Barrero R.A."/>
            <person name="Guerrero F.D."/>
            <person name="Moolhuijzen P."/>
            <person name="Goolsby J.A."/>
            <person name="Tidwell J."/>
            <person name="Bellgard S.E."/>
            <person name="Bellgard M.I."/>
        </authorList>
    </citation>
    <scope>NUCLEOTIDE SEQUENCE</scope>
    <source>
        <tissue evidence="1">Shoot tissue taken approximately 20 cm above the soil surface</tissue>
    </source>
</reference>
<organism evidence="1">
    <name type="scientific">Arundo donax</name>
    <name type="common">Giant reed</name>
    <name type="synonym">Donax arundinaceus</name>
    <dbReference type="NCBI Taxonomy" id="35708"/>
    <lineage>
        <taxon>Eukaryota</taxon>
        <taxon>Viridiplantae</taxon>
        <taxon>Streptophyta</taxon>
        <taxon>Embryophyta</taxon>
        <taxon>Tracheophyta</taxon>
        <taxon>Spermatophyta</taxon>
        <taxon>Magnoliopsida</taxon>
        <taxon>Liliopsida</taxon>
        <taxon>Poales</taxon>
        <taxon>Poaceae</taxon>
        <taxon>PACMAD clade</taxon>
        <taxon>Arundinoideae</taxon>
        <taxon>Arundineae</taxon>
        <taxon>Arundo</taxon>
    </lineage>
</organism>
<name>A0A0A9FRX8_ARUDO</name>
<evidence type="ECO:0000313" key="1">
    <source>
        <dbReference type="EMBL" id="JAE13071.1"/>
    </source>
</evidence>
<proteinExistence type="predicted"/>
<reference evidence="1" key="1">
    <citation type="submission" date="2014-09" db="EMBL/GenBank/DDBJ databases">
        <authorList>
            <person name="Magalhaes I.L.F."/>
            <person name="Oliveira U."/>
            <person name="Santos F.R."/>
            <person name="Vidigal T.H.D.A."/>
            <person name="Brescovit A.D."/>
            <person name="Santos A.J."/>
        </authorList>
    </citation>
    <scope>NUCLEOTIDE SEQUENCE</scope>
    <source>
        <tissue evidence="1">Shoot tissue taken approximately 20 cm above the soil surface</tissue>
    </source>
</reference>
<protein>
    <submittedName>
        <fullName evidence="1">Uncharacterized protein</fullName>
    </submittedName>
</protein>